<comment type="caution">
    <text evidence="2">The sequence shown here is derived from an EMBL/GenBank/DDBJ whole genome shotgun (WGS) entry which is preliminary data.</text>
</comment>
<feature type="transmembrane region" description="Helical" evidence="1">
    <location>
        <begin position="76"/>
        <end position="96"/>
    </location>
</feature>
<protein>
    <submittedName>
        <fullName evidence="2">Uncharacterized protein</fullName>
    </submittedName>
</protein>
<dbReference type="RefSeq" id="WP_167164260.1">
    <property type="nucleotide sequence ID" value="NZ_BAAAOO010000017.1"/>
</dbReference>
<accession>A0ABX0SG30</accession>
<keyword evidence="1" id="KW-0812">Transmembrane</keyword>
<keyword evidence="3" id="KW-1185">Reference proteome</keyword>
<keyword evidence="1" id="KW-1133">Transmembrane helix</keyword>
<organism evidence="2 3">
    <name type="scientific">Brooklawnia cerclae</name>
    <dbReference type="NCBI Taxonomy" id="349934"/>
    <lineage>
        <taxon>Bacteria</taxon>
        <taxon>Bacillati</taxon>
        <taxon>Actinomycetota</taxon>
        <taxon>Actinomycetes</taxon>
        <taxon>Propionibacteriales</taxon>
        <taxon>Propionibacteriaceae</taxon>
        <taxon>Brooklawnia</taxon>
    </lineage>
</organism>
<reference evidence="2 3" key="1">
    <citation type="submission" date="2020-02" db="EMBL/GenBank/DDBJ databases">
        <title>Sequencing the genomes of 1000 actinobacteria strains.</title>
        <authorList>
            <person name="Klenk H.-P."/>
        </authorList>
    </citation>
    <scope>NUCLEOTIDE SEQUENCE [LARGE SCALE GENOMIC DNA]</scope>
    <source>
        <strain evidence="2 3">DSM 19609</strain>
    </source>
</reference>
<gene>
    <name evidence="2" type="ORF">FB473_000346</name>
</gene>
<evidence type="ECO:0000313" key="2">
    <source>
        <dbReference type="EMBL" id="NIH55701.1"/>
    </source>
</evidence>
<evidence type="ECO:0000313" key="3">
    <source>
        <dbReference type="Proteomes" id="UP000749311"/>
    </source>
</evidence>
<evidence type="ECO:0000256" key="1">
    <source>
        <dbReference type="SAM" id="Phobius"/>
    </source>
</evidence>
<proteinExistence type="predicted"/>
<keyword evidence="1" id="KW-0472">Membrane</keyword>
<dbReference type="EMBL" id="JAAMOZ010000001">
    <property type="protein sequence ID" value="NIH55701.1"/>
    <property type="molecule type" value="Genomic_DNA"/>
</dbReference>
<feature type="transmembrane region" description="Helical" evidence="1">
    <location>
        <begin position="43"/>
        <end position="64"/>
    </location>
</feature>
<sequence length="127" mass="13469">MMTRIAMTGIAGVADSSLARRTHVESLVMGAVAAVALLMVPQWLGAVALVAAACLLVVHWIGGIPAPSEVIDRWETVADLVTLVAIFVWTTVYFFLGIGRSPWLVGIASLFVVPWIAVVIRDARASG</sequence>
<feature type="transmembrane region" description="Helical" evidence="1">
    <location>
        <begin position="102"/>
        <end position="120"/>
    </location>
</feature>
<name>A0ABX0SG30_9ACTN</name>
<dbReference type="Proteomes" id="UP000749311">
    <property type="component" value="Unassembled WGS sequence"/>
</dbReference>